<feature type="region of interest" description="Disordered" evidence="1">
    <location>
        <begin position="1"/>
        <end position="29"/>
    </location>
</feature>
<dbReference type="GO" id="GO:0033204">
    <property type="term" value="F:ribonuclease P RNA binding"/>
    <property type="evidence" value="ECO:0007669"/>
    <property type="project" value="TreeGrafter"/>
</dbReference>
<dbReference type="GO" id="GO:0001650">
    <property type="term" value="C:fibrillar center"/>
    <property type="evidence" value="ECO:0007669"/>
    <property type="project" value="TreeGrafter"/>
</dbReference>
<dbReference type="SUPFAM" id="SSF55315">
    <property type="entry name" value="L30e-like"/>
    <property type="match status" value="1"/>
</dbReference>
<dbReference type="GO" id="GO:0000172">
    <property type="term" value="C:ribonuclease MRP complex"/>
    <property type="evidence" value="ECO:0007669"/>
    <property type="project" value="InterPro"/>
</dbReference>
<accession>A0A8C5AGR1</accession>
<dbReference type="GO" id="GO:0005655">
    <property type="term" value="C:nucleolar ribonuclease P complex"/>
    <property type="evidence" value="ECO:0007669"/>
    <property type="project" value="InterPro"/>
</dbReference>
<dbReference type="InterPro" id="IPR042848">
    <property type="entry name" value="Rpp38"/>
</dbReference>
<dbReference type="PANTHER" id="PTHR46948:SF1">
    <property type="entry name" value="RIBONUCLEASE P PROTEIN SUBUNIT P38"/>
    <property type="match status" value="1"/>
</dbReference>
<evidence type="ECO:0000313" key="3">
    <source>
        <dbReference type="Proteomes" id="UP000694546"/>
    </source>
</evidence>
<organism evidence="2 3">
    <name type="scientific">Gadus morhua</name>
    <name type="common">Atlantic cod</name>
    <dbReference type="NCBI Taxonomy" id="8049"/>
    <lineage>
        <taxon>Eukaryota</taxon>
        <taxon>Metazoa</taxon>
        <taxon>Chordata</taxon>
        <taxon>Craniata</taxon>
        <taxon>Vertebrata</taxon>
        <taxon>Euteleostomi</taxon>
        <taxon>Actinopterygii</taxon>
        <taxon>Neopterygii</taxon>
        <taxon>Teleostei</taxon>
        <taxon>Neoteleostei</taxon>
        <taxon>Acanthomorphata</taxon>
        <taxon>Zeiogadaria</taxon>
        <taxon>Gadariae</taxon>
        <taxon>Gadiformes</taxon>
        <taxon>Gadoidei</taxon>
        <taxon>Gadidae</taxon>
        <taxon>Gadus</taxon>
    </lineage>
</organism>
<dbReference type="GO" id="GO:0004526">
    <property type="term" value="F:ribonuclease P activity"/>
    <property type="evidence" value="ECO:0007669"/>
    <property type="project" value="TreeGrafter"/>
</dbReference>
<keyword evidence="3" id="KW-1185">Reference proteome</keyword>
<dbReference type="GeneTree" id="ENSGT00940000178063"/>
<reference evidence="2" key="1">
    <citation type="submission" date="2025-08" db="UniProtKB">
        <authorList>
            <consortium name="Ensembl"/>
        </authorList>
    </citation>
    <scope>IDENTIFICATION</scope>
</reference>
<dbReference type="AlphaFoldDB" id="A0A8C5AGR1"/>
<dbReference type="Proteomes" id="UP000694546">
    <property type="component" value="Chromosome 11"/>
</dbReference>
<dbReference type="Gene3D" id="3.30.1330.30">
    <property type="match status" value="1"/>
</dbReference>
<evidence type="ECO:0000256" key="1">
    <source>
        <dbReference type="SAM" id="MobiDB-lite"/>
    </source>
</evidence>
<proteinExistence type="predicted"/>
<dbReference type="InterPro" id="IPR029064">
    <property type="entry name" value="Ribosomal_eL30-like_sf"/>
</dbReference>
<dbReference type="GO" id="GO:0001682">
    <property type="term" value="P:tRNA 5'-leader removal"/>
    <property type="evidence" value="ECO:0007669"/>
    <property type="project" value="InterPro"/>
</dbReference>
<dbReference type="Ensembl" id="ENSGMOT00000038144.1">
    <property type="protein sequence ID" value="ENSGMOP00000031741.1"/>
    <property type="gene ID" value="ENSGMOG00000026394.1"/>
</dbReference>
<dbReference type="PANTHER" id="PTHR46948">
    <property type="entry name" value="RIBONUCLEASE P PROTEIN SUBUNIT P38"/>
    <property type="match status" value="1"/>
</dbReference>
<sequence length="101" mass="11589">MATPGKASKKEAKRQTPAKSSLNTPFKNQWQPLSNKNWHSIKKSIRCKLESMEHHLYPQSTGWTDMSARRQLAIGINEVTKALERNQLRLVLVCKLVFAEE</sequence>
<evidence type="ECO:0000313" key="2">
    <source>
        <dbReference type="Ensembl" id="ENSGMOP00000031741.1"/>
    </source>
</evidence>
<reference evidence="2" key="2">
    <citation type="submission" date="2025-09" db="UniProtKB">
        <authorList>
            <consortium name="Ensembl"/>
        </authorList>
    </citation>
    <scope>IDENTIFICATION</scope>
</reference>
<protein>
    <submittedName>
        <fullName evidence="2">Uncharacterized protein</fullName>
    </submittedName>
</protein>
<feature type="compositionally biased region" description="Polar residues" evidence="1">
    <location>
        <begin position="17"/>
        <end position="29"/>
    </location>
</feature>
<name>A0A8C5AGR1_GADMO</name>